<reference evidence="1" key="1">
    <citation type="submission" date="2019-08" db="EMBL/GenBank/DDBJ databases">
        <authorList>
            <person name="Kucharzyk K."/>
            <person name="Murdoch R.W."/>
            <person name="Higgins S."/>
            <person name="Loffler F."/>
        </authorList>
    </citation>
    <scope>NUCLEOTIDE SEQUENCE</scope>
</reference>
<dbReference type="EMBL" id="VSSQ01131204">
    <property type="protein sequence ID" value="MPN58476.1"/>
    <property type="molecule type" value="Genomic_DNA"/>
</dbReference>
<accession>A0A645J4V6</accession>
<dbReference type="AlphaFoldDB" id="A0A645J4V6"/>
<protein>
    <submittedName>
        <fullName evidence="1">Uncharacterized protein</fullName>
    </submittedName>
</protein>
<evidence type="ECO:0000313" key="1">
    <source>
        <dbReference type="EMBL" id="MPN58476.1"/>
    </source>
</evidence>
<organism evidence="1">
    <name type="scientific">bioreactor metagenome</name>
    <dbReference type="NCBI Taxonomy" id="1076179"/>
    <lineage>
        <taxon>unclassified sequences</taxon>
        <taxon>metagenomes</taxon>
        <taxon>ecological metagenomes</taxon>
    </lineage>
</organism>
<comment type="caution">
    <text evidence="1">The sequence shown here is derived from an EMBL/GenBank/DDBJ whole genome shotgun (WGS) entry which is preliminary data.</text>
</comment>
<name>A0A645J4V6_9ZZZZ</name>
<dbReference type="AntiFam" id="ANF00238">
    <property type="entry name" value="Shadow ORF (opposite gpx1)"/>
</dbReference>
<proteinExistence type="predicted"/>
<gene>
    <name evidence="1" type="ORF">SDC9_206181</name>
</gene>
<sequence>MSIPAVDFDLPHQGKSNAMVHLAKLSNIGIRDRFLMSKLITGKPQDHQALLLVLLMQHLEPLKLGCKPTFGGSIHDKHRLSLQ</sequence>